<dbReference type="Proteomes" id="UP001589798">
    <property type="component" value="Unassembled WGS sequence"/>
</dbReference>
<gene>
    <name evidence="1" type="ORF">ACFFJC_10500</name>
</gene>
<name>A0ABV6CVE9_9SPHN</name>
<organism evidence="1 2">
    <name type="scientific">Novosphingobium soli</name>
    <dbReference type="NCBI Taxonomy" id="574956"/>
    <lineage>
        <taxon>Bacteria</taxon>
        <taxon>Pseudomonadati</taxon>
        <taxon>Pseudomonadota</taxon>
        <taxon>Alphaproteobacteria</taxon>
        <taxon>Sphingomonadales</taxon>
        <taxon>Sphingomonadaceae</taxon>
        <taxon>Novosphingobium</taxon>
    </lineage>
</organism>
<evidence type="ECO:0000313" key="2">
    <source>
        <dbReference type="Proteomes" id="UP001589798"/>
    </source>
</evidence>
<evidence type="ECO:0000313" key="1">
    <source>
        <dbReference type="EMBL" id="MFC0204702.1"/>
    </source>
</evidence>
<reference evidence="1 2" key="1">
    <citation type="submission" date="2024-09" db="EMBL/GenBank/DDBJ databases">
        <authorList>
            <person name="Sun Q."/>
            <person name="Mori K."/>
        </authorList>
    </citation>
    <scope>NUCLEOTIDE SEQUENCE [LARGE SCALE GENOMIC DNA]</scope>
    <source>
        <strain evidence="1 2">CCM 7706</strain>
    </source>
</reference>
<dbReference type="EMBL" id="JBHLWK010000013">
    <property type="protein sequence ID" value="MFC0204702.1"/>
    <property type="molecule type" value="Genomic_DNA"/>
</dbReference>
<protein>
    <submittedName>
        <fullName evidence="1">Uncharacterized protein</fullName>
    </submittedName>
</protein>
<keyword evidence="2" id="KW-1185">Reference proteome</keyword>
<dbReference type="RefSeq" id="WP_379487462.1">
    <property type="nucleotide sequence ID" value="NZ_JBHLWK010000013.1"/>
</dbReference>
<proteinExistence type="predicted"/>
<sequence>MQTASYFTVTRGTDTGSEPVSFVDRRAADNDRVIAARVIANLLSAIDLEQVKPGYSLDYAIIAAEMTLQDWGFDVPSAIKARMA</sequence>
<accession>A0ABV6CVE9</accession>
<comment type="caution">
    <text evidence="1">The sequence shown here is derived from an EMBL/GenBank/DDBJ whole genome shotgun (WGS) entry which is preliminary data.</text>
</comment>